<proteinExistence type="inferred from homology"/>
<keyword evidence="2" id="KW-0813">Transport</keyword>
<accession>A0ABU4HIG3</accession>
<dbReference type="InterPro" id="IPR006311">
    <property type="entry name" value="TAT_signal"/>
</dbReference>
<reference evidence="7" key="1">
    <citation type="submission" date="2023-07" db="EMBL/GenBank/DDBJ databases">
        <title>Conexibacter stalactiti sp. nov., isolated from stalactites in a lava cave and emended description of the genus Conexibacter.</title>
        <authorList>
            <person name="Lee S.D."/>
        </authorList>
    </citation>
    <scope>NUCLEOTIDE SEQUENCE [LARGE SCALE GENOMIC DNA]</scope>
    <source>
        <strain evidence="7">KCTC 39840</strain>
    </source>
</reference>
<dbReference type="InterPro" id="IPR051010">
    <property type="entry name" value="BCAA_transport"/>
</dbReference>
<evidence type="ECO:0000313" key="7">
    <source>
        <dbReference type="Proteomes" id="UP001284601"/>
    </source>
</evidence>
<sequence>MTSLDNGGWYELGVSRRHLLRSGGLLALAGTLGSVLAACGDSSDGGEQTRSAALGPSPADLGERITRYVGPIDAKTSGRDLSLKLGALVSLSGPARAFGTDQVNGAKLAIKHIEAAGGPKFTLIAKDDRSANPTVGAQIARELGEEGVQMALMANGANGGGSIGPVGQHNILSIDGGAGIIATTIGKPYIWAGRSTAPDDGYPAIAQYVAKAMPDAKKIVAVVMEGPAAFTDAYTELIDKAFSNAGAPKPEIVIGPTFGSTDFSGLVNDLRQDAPDLVVAQMYGTDLGLFIKQFRTSGQQTPVIGIDYTAAATEAAGSALDGYMFAQDTFNPADLASDWAKLYADEYQRMFKTPAGTFNANGYEDVFVFWALVRRVLKAGGDPKSGKDLQEALIDDPTFPSLYGGQGDRIGRIRLDAKTHKAVERTMSVSKYEDGKLETLATCNLDGSNFQLSA</sequence>
<keyword evidence="4" id="KW-0029">Amino-acid transport</keyword>
<dbReference type="PANTHER" id="PTHR30483">
    <property type="entry name" value="LEUCINE-SPECIFIC-BINDING PROTEIN"/>
    <property type="match status" value="1"/>
</dbReference>
<dbReference type="Gene3D" id="3.40.50.2300">
    <property type="match status" value="2"/>
</dbReference>
<evidence type="ECO:0000256" key="2">
    <source>
        <dbReference type="ARBA" id="ARBA00022448"/>
    </source>
</evidence>
<feature type="domain" description="Leucine-binding protein" evidence="5">
    <location>
        <begin position="83"/>
        <end position="434"/>
    </location>
</feature>
<dbReference type="Proteomes" id="UP001284601">
    <property type="component" value="Unassembled WGS sequence"/>
</dbReference>
<dbReference type="InterPro" id="IPR000709">
    <property type="entry name" value="Leu_Ile_Val-bd"/>
</dbReference>
<dbReference type="EMBL" id="JAWSTH010000002">
    <property type="protein sequence ID" value="MDW5593040.1"/>
    <property type="molecule type" value="Genomic_DNA"/>
</dbReference>
<keyword evidence="3" id="KW-0732">Signal</keyword>
<dbReference type="InterPro" id="IPR028082">
    <property type="entry name" value="Peripla_BP_I"/>
</dbReference>
<reference evidence="6 7" key="2">
    <citation type="submission" date="2023-10" db="EMBL/GenBank/DDBJ databases">
        <authorList>
            <person name="Han X.F."/>
        </authorList>
    </citation>
    <scope>NUCLEOTIDE SEQUENCE [LARGE SCALE GENOMIC DNA]</scope>
    <source>
        <strain evidence="6 7">KCTC 39840</strain>
    </source>
</reference>
<evidence type="ECO:0000313" key="6">
    <source>
        <dbReference type="EMBL" id="MDW5593040.1"/>
    </source>
</evidence>
<evidence type="ECO:0000256" key="4">
    <source>
        <dbReference type="ARBA" id="ARBA00022970"/>
    </source>
</evidence>
<name>A0ABU4HIG3_9ACTN</name>
<organism evidence="6 7">
    <name type="scientific">Conexibacter stalactiti</name>
    <dbReference type="NCBI Taxonomy" id="1940611"/>
    <lineage>
        <taxon>Bacteria</taxon>
        <taxon>Bacillati</taxon>
        <taxon>Actinomycetota</taxon>
        <taxon>Thermoleophilia</taxon>
        <taxon>Solirubrobacterales</taxon>
        <taxon>Conexibacteraceae</taxon>
        <taxon>Conexibacter</taxon>
    </lineage>
</organism>
<protein>
    <submittedName>
        <fullName evidence="6">ABC transporter substrate-binding protein</fullName>
    </submittedName>
</protein>
<gene>
    <name evidence="6" type="ORF">R7226_01735</name>
</gene>
<dbReference type="InterPro" id="IPR028081">
    <property type="entry name" value="Leu-bd"/>
</dbReference>
<keyword evidence="7" id="KW-1185">Reference proteome</keyword>
<dbReference type="PROSITE" id="PS51318">
    <property type="entry name" value="TAT"/>
    <property type="match status" value="1"/>
</dbReference>
<evidence type="ECO:0000259" key="5">
    <source>
        <dbReference type="Pfam" id="PF13458"/>
    </source>
</evidence>
<dbReference type="SUPFAM" id="SSF53822">
    <property type="entry name" value="Periplasmic binding protein-like I"/>
    <property type="match status" value="1"/>
</dbReference>
<evidence type="ECO:0000256" key="3">
    <source>
        <dbReference type="ARBA" id="ARBA00022729"/>
    </source>
</evidence>
<dbReference type="PRINTS" id="PR00337">
    <property type="entry name" value="LEUILEVALBP"/>
</dbReference>
<dbReference type="RefSeq" id="WP_318595302.1">
    <property type="nucleotide sequence ID" value="NZ_JAWSTH010000002.1"/>
</dbReference>
<comment type="similarity">
    <text evidence="1">Belongs to the leucine-binding protein family.</text>
</comment>
<comment type="caution">
    <text evidence="6">The sequence shown here is derived from an EMBL/GenBank/DDBJ whole genome shotgun (WGS) entry which is preliminary data.</text>
</comment>
<dbReference type="PANTHER" id="PTHR30483:SF6">
    <property type="entry name" value="PERIPLASMIC BINDING PROTEIN OF ABC TRANSPORTER FOR NATURAL AMINO ACIDS"/>
    <property type="match status" value="1"/>
</dbReference>
<dbReference type="Pfam" id="PF13458">
    <property type="entry name" value="Peripla_BP_6"/>
    <property type="match status" value="1"/>
</dbReference>
<evidence type="ECO:0000256" key="1">
    <source>
        <dbReference type="ARBA" id="ARBA00010062"/>
    </source>
</evidence>